<comment type="caution">
    <text evidence="1">The sequence shown here is derived from an EMBL/GenBank/DDBJ whole genome shotgun (WGS) entry which is preliminary data.</text>
</comment>
<reference evidence="1" key="1">
    <citation type="journal article" date="2014" name="Front. Microbiol.">
        <title>High frequency of phylogenetically diverse reductive dehalogenase-homologous genes in deep subseafloor sedimentary metagenomes.</title>
        <authorList>
            <person name="Kawai M."/>
            <person name="Futagami T."/>
            <person name="Toyoda A."/>
            <person name="Takaki Y."/>
            <person name="Nishi S."/>
            <person name="Hori S."/>
            <person name="Arai W."/>
            <person name="Tsubouchi T."/>
            <person name="Morono Y."/>
            <person name="Uchiyama I."/>
            <person name="Ito T."/>
            <person name="Fujiyama A."/>
            <person name="Inagaki F."/>
            <person name="Takami H."/>
        </authorList>
    </citation>
    <scope>NUCLEOTIDE SEQUENCE</scope>
    <source>
        <strain evidence="1">Expedition CK06-06</strain>
    </source>
</reference>
<name>X1PMM3_9ZZZZ</name>
<organism evidence="1">
    <name type="scientific">marine sediment metagenome</name>
    <dbReference type="NCBI Taxonomy" id="412755"/>
    <lineage>
        <taxon>unclassified sequences</taxon>
        <taxon>metagenomes</taxon>
        <taxon>ecological metagenomes</taxon>
    </lineage>
</organism>
<protein>
    <submittedName>
        <fullName evidence="1">Uncharacterized protein</fullName>
    </submittedName>
</protein>
<feature type="non-terminal residue" evidence="1">
    <location>
        <position position="42"/>
    </location>
</feature>
<sequence>MAQIEVTIDSVRLSLMSGEWVVGLKEKGHRTISTYLHGTEPG</sequence>
<evidence type="ECO:0000313" key="1">
    <source>
        <dbReference type="EMBL" id="GAI32124.1"/>
    </source>
</evidence>
<proteinExistence type="predicted"/>
<dbReference type="AlphaFoldDB" id="X1PMM3"/>
<accession>X1PMM3</accession>
<dbReference type="EMBL" id="BARV01016988">
    <property type="protein sequence ID" value="GAI32124.1"/>
    <property type="molecule type" value="Genomic_DNA"/>
</dbReference>
<gene>
    <name evidence="1" type="ORF">S06H3_29036</name>
</gene>